<keyword evidence="2 4" id="KW-0808">Transferase</keyword>
<dbReference type="InterPro" id="IPR029063">
    <property type="entry name" value="SAM-dependent_MTases_sf"/>
</dbReference>
<reference evidence="4 5" key="1">
    <citation type="submission" date="2017-09" db="EMBL/GenBank/DDBJ databases">
        <title>Biodiversity and function of Thalassospira species in the particle-attached aromatic-hydrocarbon-degrading consortia from the surface seawater of the South China Sea.</title>
        <authorList>
            <person name="Dong C."/>
            <person name="Liu R."/>
            <person name="Shao Z."/>
        </authorList>
    </citation>
    <scope>NUCLEOTIDE SEQUENCE [LARGE SCALE GENOMIC DNA]</scope>
    <source>
        <strain evidence="4 5">CSC1P2</strain>
    </source>
</reference>
<dbReference type="Gene3D" id="3.40.50.150">
    <property type="entry name" value="Vaccinia Virus protein VP39"/>
    <property type="match status" value="1"/>
</dbReference>
<dbReference type="Proteomes" id="UP000233597">
    <property type="component" value="Unassembled WGS sequence"/>
</dbReference>
<dbReference type="PROSITE" id="PS51682">
    <property type="entry name" value="SAM_OMT_I"/>
    <property type="match status" value="1"/>
</dbReference>
<dbReference type="GO" id="GO:0032259">
    <property type="term" value="P:methylation"/>
    <property type="evidence" value="ECO:0007669"/>
    <property type="project" value="UniProtKB-KW"/>
</dbReference>
<organism evidence="4 5">
    <name type="scientific">Thalassospira marina</name>
    <dbReference type="NCBI Taxonomy" id="2048283"/>
    <lineage>
        <taxon>Bacteria</taxon>
        <taxon>Pseudomonadati</taxon>
        <taxon>Pseudomonadota</taxon>
        <taxon>Alphaproteobacteria</taxon>
        <taxon>Rhodospirillales</taxon>
        <taxon>Thalassospiraceae</taxon>
        <taxon>Thalassospira</taxon>
    </lineage>
</organism>
<accession>A0A2N3KTB0</accession>
<dbReference type="PANTHER" id="PTHR43167:SF1">
    <property type="entry name" value="PUTATIVE (AFU_ORTHOLOGUE AFUA_6G01830)-RELATED"/>
    <property type="match status" value="1"/>
</dbReference>
<name>A0A2N3KTB0_9PROT</name>
<dbReference type="Pfam" id="PF13578">
    <property type="entry name" value="Methyltransf_24"/>
    <property type="match status" value="1"/>
</dbReference>
<evidence type="ECO:0000256" key="3">
    <source>
        <dbReference type="ARBA" id="ARBA00022691"/>
    </source>
</evidence>
<dbReference type="SUPFAM" id="SSF53335">
    <property type="entry name" value="S-adenosyl-L-methionine-dependent methyltransferases"/>
    <property type="match status" value="1"/>
</dbReference>
<dbReference type="AlphaFoldDB" id="A0A2N3KTB0"/>
<evidence type="ECO:0000256" key="1">
    <source>
        <dbReference type="ARBA" id="ARBA00022603"/>
    </source>
</evidence>
<gene>
    <name evidence="4" type="ORF">COO20_14075</name>
</gene>
<evidence type="ECO:0000256" key="2">
    <source>
        <dbReference type="ARBA" id="ARBA00022679"/>
    </source>
</evidence>
<dbReference type="InterPro" id="IPR002935">
    <property type="entry name" value="SAM_O-MeTrfase"/>
</dbReference>
<evidence type="ECO:0000313" key="4">
    <source>
        <dbReference type="EMBL" id="PKR53703.1"/>
    </source>
</evidence>
<sequence length="221" mass="23943">MNTLTSAPVAPLLDRLFAEAADARPSADPAVATMGTDERERLMRSKTEYLDLYGQLKNLALPVSRQTGILLYMLARSSGAKTIVEFGTSFGISTIHLASALRDNGGGHLLTTEFEPSKLVRARDNLAEAGLLDLVEIRQGDALQTLADELPESIDLLLLDGAKAIYPEVLALVEKHLAPGALIFADNVDYCPDYLEIVRSPAQGYMSLPFDEDVELSVRLG</sequence>
<dbReference type="PANTHER" id="PTHR43167">
    <property type="entry name" value="PUTATIVE (AFU_ORTHOLOGUE AFUA_6G01830)-RELATED"/>
    <property type="match status" value="1"/>
</dbReference>
<proteinExistence type="predicted"/>
<comment type="caution">
    <text evidence="4">The sequence shown here is derived from an EMBL/GenBank/DDBJ whole genome shotgun (WGS) entry which is preliminary data.</text>
</comment>
<evidence type="ECO:0000313" key="5">
    <source>
        <dbReference type="Proteomes" id="UP000233597"/>
    </source>
</evidence>
<protein>
    <submittedName>
        <fullName evidence="4">Methyltransferase</fullName>
    </submittedName>
</protein>
<keyword evidence="3" id="KW-0949">S-adenosyl-L-methionine</keyword>
<dbReference type="EMBL" id="NWTK01000008">
    <property type="protein sequence ID" value="PKR53703.1"/>
    <property type="molecule type" value="Genomic_DNA"/>
</dbReference>
<dbReference type="GO" id="GO:0008171">
    <property type="term" value="F:O-methyltransferase activity"/>
    <property type="evidence" value="ECO:0007669"/>
    <property type="project" value="InterPro"/>
</dbReference>
<keyword evidence="1 4" id="KW-0489">Methyltransferase</keyword>
<dbReference type="OrthoDB" id="9799672at2"/>